<dbReference type="EMBL" id="JAEUBE010000295">
    <property type="protein sequence ID" value="KAH3665428.1"/>
    <property type="molecule type" value="Genomic_DNA"/>
</dbReference>
<evidence type="ECO:0000256" key="4">
    <source>
        <dbReference type="ARBA" id="ARBA00037338"/>
    </source>
</evidence>
<evidence type="ECO:0000313" key="8">
    <source>
        <dbReference type="Proteomes" id="UP000769157"/>
    </source>
</evidence>
<evidence type="ECO:0000256" key="6">
    <source>
        <dbReference type="ARBA" id="ARBA00040563"/>
    </source>
</evidence>
<gene>
    <name evidence="7" type="ORF">OGAPHI_003612</name>
</gene>
<dbReference type="GO" id="GO:0006325">
    <property type="term" value="P:chromatin organization"/>
    <property type="evidence" value="ECO:0007669"/>
    <property type="project" value="UniProtKB-KW"/>
</dbReference>
<evidence type="ECO:0000256" key="3">
    <source>
        <dbReference type="ARBA" id="ARBA00022853"/>
    </source>
</evidence>
<dbReference type="SUPFAM" id="SSF50978">
    <property type="entry name" value="WD40 repeat-like"/>
    <property type="match status" value="1"/>
</dbReference>
<dbReference type="OrthoDB" id="7668193at2759"/>
<name>A0A9P8P4K0_9ASCO</name>
<evidence type="ECO:0000256" key="1">
    <source>
        <dbReference type="ARBA" id="ARBA00022574"/>
    </source>
</evidence>
<keyword evidence="3" id="KW-0156">Chromatin regulator</keyword>
<dbReference type="Gene3D" id="2.130.10.10">
    <property type="entry name" value="YVTN repeat-like/Quinoprotein amine dehydrogenase"/>
    <property type="match status" value="2"/>
</dbReference>
<evidence type="ECO:0000256" key="2">
    <source>
        <dbReference type="ARBA" id="ARBA00022737"/>
    </source>
</evidence>
<accession>A0A9P8P4K0</accession>
<sequence>MIKVHSKERVTNHYGTLRGHTAAISAVEVFYVPSMFTASLATGNDQLFEPTLISSDESGWIIWWDITIKRPLAVWKAHEGNILTVKQVGLDWTEANTASIDEKWFGKLLTHGKDGDLKVWDLFQVSKDAYYSYRPSSLLNKKVHVEGDDVTQWKTPRLPFEMPINVMNFANVDINNGVLLAPGTQDSAKIDIYRIDIETSNLTRLFKAVCPMEIAEQNRIDLNVQAIPDSEVRGLGIVMKLVWIADNKFAAGYESGHVIIFQIQAESIDIVQYDVQHYPNPILSLYYDATNEKLISTSSSDKIVIQTTDSSKLFHVNHKGVADVKTRNDLVGLVTWDGYARFYNYDDQTTLKFKFKLSKMVPSISATNSSTDIAENASNIQGQRVGVLAFSKSQPFHERSELAYINGSAKNLVRRRDEMKLTSNWLFLGYKDGKVAVYTTNNA</sequence>
<evidence type="ECO:0000256" key="5">
    <source>
        <dbReference type="ARBA" id="ARBA00037931"/>
    </source>
</evidence>
<dbReference type="PANTHER" id="PTHR19854">
    <property type="entry name" value="TRANSDUCIN BETA-LIKE 3"/>
    <property type="match status" value="1"/>
</dbReference>
<dbReference type="AlphaFoldDB" id="A0A9P8P4K0"/>
<proteinExistence type="inferred from homology"/>
<dbReference type="RefSeq" id="XP_046060632.1">
    <property type="nucleotide sequence ID" value="XM_046204605.1"/>
</dbReference>
<comment type="similarity">
    <text evidence="5">Belongs to the WD repeat ASA1 family.</text>
</comment>
<protein>
    <recommendedName>
        <fullName evidence="6">ASTRA-associated protein 1</fullName>
    </recommendedName>
</protein>
<keyword evidence="1" id="KW-0853">WD repeat</keyword>
<dbReference type="GeneID" id="70235577"/>
<evidence type="ECO:0000313" key="7">
    <source>
        <dbReference type="EMBL" id="KAH3665428.1"/>
    </source>
</evidence>
<reference evidence="7" key="2">
    <citation type="submission" date="2021-01" db="EMBL/GenBank/DDBJ databases">
        <authorList>
            <person name="Schikora-Tamarit M.A."/>
        </authorList>
    </citation>
    <scope>NUCLEOTIDE SEQUENCE</scope>
    <source>
        <strain evidence="7">CBS6075</strain>
    </source>
</reference>
<comment type="function">
    <text evidence="4">Component of the ASTRA complex involved in chromatin remodeling.</text>
</comment>
<dbReference type="PANTHER" id="PTHR19854:SF1">
    <property type="entry name" value="GUANINE NUCLEOTIDE-BINDING PROTEIN SUBUNIT BETA-LIKE PROTEIN 1"/>
    <property type="match status" value="1"/>
</dbReference>
<dbReference type="InterPro" id="IPR036322">
    <property type="entry name" value="WD40_repeat_dom_sf"/>
</dbReference>
<reference evidence="7" key="1">
    <citation type="journal article" date="2021" name="Open Biol.">
        <title>Shared evolutionary footprints suggest mitochondrial oxidative damage underlies multiple complex I losses in fungi.</title>
        <authorList>
            <person name="Schikora-Tamarit M.A."/>
            <person name="Marcet-Houben M."/>
            <person name="Nosek J."/>
            <person name="Gabaldon T."/>
        </authorList>
    </citation>
    <scope>NUCLEOTIDE SEQUENCE</scope>
    <source>
        <strain evidence="7">CBS6075</strain>
    </source>
</reference>
<comment type="caution">
    <text evidence="7">The sequence shown here is derived from an EMBL/GenBank/DDBJ whole genome shotgun (WGS) entry which is preliminary data.</text>
</comment>
<organism evidence="7 8">
    <name type="scientific">Ogataea philodendri</name>
    <dbReference type="NCBI Taxonomy" id="1378263"/>
    <lineage>
        <taxon>Eukaryota</taxon>
        <taxon>Fungi</taxon>
        <taxon>Dikarya</taxon>
        <taxon>Ascomycota</taxon>
        <taxon>Saccharomycotina</taxon>
        <taxon>Pichiomycetes</taxon>
        <taxon>Pichiales</taxon>
        <taxon>Pichiaceae</taxon>
        <taxon>Ogataea</taxon>
    </lineage>
</organism>
<keyword evidence="2" id="KW-0677">Repeat</keyword>
<dbReference type="Proteomes" id="UP000769157">
    <property type="component" value="Unassembled WGS sequence"/>
</dbReference>
<keyword evidence="8" id="KW-1185">Reference proteome</keyword>
<dbReference type="InterPro" id="IPR015943">
    <property type="entry name" value="WD40/YVTN_repeat-like_dom_sf"/>
</dbReference>